<dbReference type="EMBL" id="FKDK01000061">
    <property type="protein sequence ID" value="SAB63344.1"/>
    <property type="molecule type" value="Genomic_DNA"/>
</dbReference>
<dbReference type="Proteomes" id="UP000077063">
    <property type="component" value="Unassembled WGS sequence"/>
</dbReference>
<reference evidence="1 2" key="1">
    <citation type="submission" date="2016-03" db="EMBL/GenBank/DDBJ databases">
        <authorList>
            <consortium name="Pathogen Informatics"/>
        </authorList>
    </citation>
    <scope>NUCLEOTIDE SEQUENCE [LARGE SCALE GENOMIC DNA]</scope>
    <source>
        <strain evidence="2">e2161</strain>
    </source>
</reference>
<dbReference type="RefSeq" id="WP_063617158.1">
    <property type="nucleotide sequence ID" value="NZ_FKDK01000061.1"/>
</dbReference>
<gene>
    <name evidence="1" type="ORF">SAMEA2273443_05220</name>
</gene>
<protein>
    <submittedName>
        <fullName evidence="1">Tail assembly chaperone gp38</fullName>
    </submittedName>
</protein>
<dbReference type="Pfam" id="PF02413">
    <property type="entry name" value="Caudo_TAP"/>
    <property type="match status" value="1"/>
</dbReference>
<organism evidence="1 2">
    <name type="scientific">Enterobacter roggenkampii</name>
    <dbReference type="NCBI Taxonomy" id="1812935"/>
    <lineage>
        <taxon>Bacteria</taxon>
        <taxon>Pseudomonadati</taxon>
        <taxon>Pseudomonadota</taxon>
        <taxon>Gammaproteobacteria</taxon>
        <taxon>Enterobacterales</taxon>
        <taxon>Enterobacteriaceae</taxon>
        <taxon>Enterobacter</taxon>
        <taxon>Enterobacter cloacae complex</taxon>
    </lineage>
</organism>
<name>A0ABY0J9M1_9ENTR</name>
<dbReference type="InterPro" id="IPR003458">
    <property type="entry name" value="Phage_T4_Gp38_tail_assem"/>
</dbReference>
<sequence length="130" mass="14246">MKIYYSPSLNGFLLERTAEQYAGDDLVEISQATYDEFIAGRTDKLMDAGPSGPVWKDIPAPTGAELAAQAAAKKTALLAEADRVIAPMKDALDGGYIDDADKPRLTAWQKYRYALTKVDPTKPVWPENPL</sequence>
<comment type="caution">
    <text evidence="1">The sequence shown here is derived from an EMBL/GenBank/DDBJ whole genome shotgun (WGS) entry which is preliminary data.</text>
</comment>
<accession>A0ABY0J9M1</accession>
<keyword evidence="2" id="KW-1185">Reference proteome</keyword>
<proteinExistence type="predicted"/>
<evidence type="ECO:0000313" key="2">
    <source>
        <dbReference type="Proteomes" id="UP000077063"/>
    </source>
</evidence>
<evidence type="ECO:0000313" key="1">
    <source>
        <dbReference type="EMBL" id="SAB63344.1"/>
    </source>
</evidence>